<organism evidence="2 3">
    <name type="scientific">Psychroserpens algicola</name>
    <dbReference type="NCBI Taxonomy" id="1719034"/>
    <lineage>
        <taxon>Bacteria</taxon>
        <taxon>Pseudomonadati</taxon>
        <taxon>Bacteroidota</taxon>
        <taxon>Flavobacteriia</taxon>
        <taxon>Flavobacteriales</taxon>
        <taxon>Flavobacteriaceae</taxon>
        <taxon>Psychroserpens</taxon>
    </lineage>
</organism>
<dbReference type="PANTHER" id="PTHR42060:SF1">
    <property type="entry name" value="NHL REPEAT-CONTAINING PROTEIN"/>
    <property type="match status" value="1"/>
</dbReference>
<sequence length="403" mass="44468">MRKLKLKWLLIIMIVVTSCERNASIEMDSYLSDSYNLTIDDGGIYIKRINDGKQNVNFSDLTQQNKKDKLYSINGKSSNHRINNSIGFINCFYGSPFEVIECLQNYVGNSEVVFNFNPQIPDNPESVVIDSDNNFIVSMALSGQLVKVTREGERTLFATLPIGQFIPGAFTGLMGALAIDSNDNIYVNVNASESSKRGVWKVSPNGNSELIGLLPMNAVPNGIVLVNDYLYIADSGFDGKIWRLNKFGGQPEVWADDPLLKLINLGIMTPGPNGIQFYNEEIYVSNPNQGLLLAISRNSDGTSGEIRIISDNVFLDDFAIDALGNVIGTTDPLNTIEKIYPDGSKEVLLNSVNPLDGPTAAIFGRYGLDRFNLYITNAAFPFFTDNFTPNLMKLELGIPGIIR</sequence>
<dbReference type="RefSeq" id="WP_248412062.1">
    <property type="nucleotide sequence ID" value="NZ_JALPQF010000003.1"/>
</dbReference>
<evidence type="ECO:0000313" key="2">
    <source>
        <dbReference type="EMBL" id="MCK8479811.1"/>
    </source>
</evidence>
<keyword evidence="3" id="KW-1185">Reference proteome</keyword>
<dbReference type="Proteomes" id="UP001203687">
    <property type="component" value="Unassembled WGS sequence"/>
</dbReference>
<evidence type="ECO:0000256" key="1">
    <source>
        <dbReference type="SAM" id="SignalP"/>
    </source>
</evidence>
<dbReference type="InterPro" id="IPR011042">
    <property type="entry name" value="6-blade_b-propeller_TolB-like"/>
</dbReference>
<comment type="caution">
    <text evidence="2">The sequence shown here is derived from an EMBL/GenBank/DDBJ whole genome shotgun (WGS) entry which is preliminary data.</text>
</comment>
<name>A0ABT0H623_9FLAO</name>
<accession>A0ABT0H623</accession>
<dbReference type="PROSITE" id="PS51257">
    <property type="entry name" value="PROKAR_LIPOPROTEIN"/>
    <property type="match status" value="1"/>
</dbReference>
<reference evidence="2" key="1">
    <citation type="submission" date="2022-04" db="EMBL/GenBank/DDBJ databases">
        <authorList>
            <person name="Ren T."/>
        </authorList>
    </citation>
    <scope>NUCLEOTIDE SEQUENCE</scope>
    <source>
        <strain evidence="2">F63249</strain>
    </source>
</reference>
<dbReference type="Gene3D" id="2.120.10.30">
    <property type="entry name" value="TolB, C-terminal domain"/>
    <property type="match status" value="1"/>
</dbReference>
<feature type="signal peptide" evidence="1">
    <location>
        <begin position="1"/>
        <end position="23"/>
    </location>
</feature>
<dbReference type="InterPro" id="IPR052998">
    <property type="entry name" value="Hetero-Diels-Alderase-like"/>
</dbReference>
<dbReference type="EMBL" id="JALPQF010000003">
    <property type="protein sequence ID" value="MCK8479811.1"/>
    <property type="molecule type" value="Genomic_DNA"/>
</dbReference>
<proteinExistence type="predicted"/>
<keyword evidence="1" id="KW-0732">Signal</keyword>
<dbReference type="SUPFAM" id="SSF63829">
    <property type="entry name" value="Calcium-dependent phosphotriesterase"/>
    <property type="match status" value="1"/>
</dbReference>
<protein>
    <submittedName>
        <fullName evidence="2">Uncharacterized protein</fullName>
    </submittedName>
</protein>
<gene>
    <name evidence="2" type="ORF">MUY34_04215</name>
</gene>
<dbReference type="PANTHER" id="PTHR42060">
    <property type="entry name" value="NHL REPEAT-CONTAINING PROTEIN-RELATED"/>
    <property type="match status" value="1"/>
</dbReference>
<evidence type="ECO:0000313" key="3">
    <source>
        <dbReference type="Proteomes" id="UP001203687"/>
    </source>
</evidence>
<feature type="chain" id="PRO_5045248115" evidence="1">
    <location>
        <begin position="24"/>
        <end position="403"/>
    </location>
</feature>